<evidence type="ECO:0000256" key="1">
    <source>
        <dbReference type="ARBA" id="ARBA00022649"/>
    </source>
</evidence>
<accession>A0A1I6FQW5</accession>
<evidence type="ECO:0000313" key="3">
    <source>
        <dbReference type="Proteomes" id="UP000198932"/>
    </source>
</evidence>
<dbReference type="Pfam" id="PF02697">
    <property type="entry name" value="VAPB_antitox"/>
    <property type="match status" value="1"/>
</dbReference>
<dbReference type="InterPro" id="IPR003847">
    <property type="entry name" value="Put_antitoxin"/>
</dbReference>
<name>A0A1I6FQW5_HALSD</name>
<protein>
    <submittedName>
        <fullName evidence="2">Uncharacterized ACR, COG1753</fullName>
    </submittedName>
</protein>
<dbReference type="RefSeq" id="WP_092920534.1">
    <property type="nucleotide sequence ID" value="NZ_FOYN01000002.1"/>
</dbReference>
<dbReference type="OrthoDB" id="9187at2157"/>
<proteinExistence type="predicted"/>
<keyword evidence="3" id="KW-1185">Reference proteome</keyword>
<gene>
    <name evidence="2" type="ORF">SAMN04487937_1057</name>
</gene>
<keyword evidence="1" id="KW-1277">Toxin-antitoxin system</keyword>
<dbReference type="STRING" id="35743.SAMN04487937_1057"/>
<sequence>MYTSKSIRLSEEAYDRLAAHKREDETFSGVVLWLAGERSLLELAGVLSDDEADALREAVEERRDRRAAELEDTADRLREA</sequence>
<evidence type="ECO:0000313" key="2">
    <source>
        <dbReference type="EMBL" id="SFR32342.1"/>
    </source>
</evidence>
<organism evidence="2 3">
    <name type="scientific">Halorubrum sodomense</name>
    <dbReference type="NCBI Taxonomy" id="35743"/>
    <lineage>
        <taxon>Archaea</taxon>
        <taxon>Methanobacteriati</taxon>
        <taxon>Methanobacteriota</taxon>
        <taxon>Stenosarchaea group</taxon>
        <taxon>Halobacteria</taxon>
        <taxon>Halobacteriales</taxon>
        <taxon>Haloferacaceae</taxon>
        <taxon>Halorubrum</taxon>
    </lineage>
</organism>
<dbReference type="Proteomes" id="UP000198932">
    <property type="component" value="Unassembled WGS sequence"/>
</dbReference>
<dbReference type="AlphaFoldDB" id="A0A1I6FQW5"/>
<dbReference type="EMBL" id="FOYN01000002">
    <property type="protein sequence ID" value="SFR32342.1"/>
    <property type="molecule type" value="Genomic_DNA"/>
</dbReference>
<reference evidence="3" key="1">
    <citation type="submission" date="2016-10" db="EMBL/GenBank/DDBJ databases">
        <authorList>
            <person name="Varghese N."/>
            <person name="Submissions S."/>
        </authorList>
    </citation>
    <scope>NUCLEOTIDE SEQUENCE [LARGE SCALE GENOMIC DNA]</scope>
    <source>
        <strain evidence="3">RD 26</strain>
    </source>
</reference>